<organism evidence="2 3">
    <name type="scientific">Onychostoma macrolepis</name>
    <dbReference type="NCBI Taxonomy" id="369639"/>
    <lineage>
        <taxon>Eukaryota</taxon>
        <taxon>Metazoa</taxon>
        <taxon>Chordata</taxon>
        <taxon>Craniata</taxon>
        <taxon>Vertebrata</taxon>
        <taxon>Euteleostomi</taxon>
        <taxon>Actinopterygii</taxon>
        <taxon>Neopterygii</taxon>
        <taxon>Teleostei</taxon>
        <taxon>Ostariophysi</taxon>
        <taxon>Cypriniformes</taxon>
        <taxon>Cyprinidae</taxon>
        <taxon>Acrossocheilinae</taxon>
        <taxon>Onychostoma</taxon>
    </lineage>
</organism>
<proteinExistence type="predicted"/>
<name>A0A7J6D4J3_9TELE</name>
<feature type="compositionally biased region" description="Basic residues" evidence="1">
    <location>
        <begin position="93"/>
        <end position="105"/>
    </location>
</feature>
<evidence type="ECO:0000313" key="3">
    <source>
        <dbReference type="Proteomes" id="UP000579812"/>
    </source>
</evidence>
<comment type="caution">
    <text evidence="2">The sequence shown here is derived from an EMBL/GenBank/DDBJ whole genome shotgun (WGS) entry which is preliminary data.</text>
</comment>
<dbReference type="Proteomes" id="UP000579812">
    <property type="component" value="Unassembled WGS sequence"/>
</dbReference>
<feature type="compositionally biased region" description="Low complexity" evidence="1">
    <location>
        <begin position="106"/>
        <end position="115"/>
    </location>
</feature>
<dbReference type="AlphaFoldDB" id="A0A7J6D4J3"/>
<feature type="region of interest" description="Disordered" evidence="1">
    <location>
        <begin position="171"/>
        <end position="252"/>
    </location>
</feature>
<keyword evidence="3" id="KW-1185">Reference proteome</keyword>
<feature type="compositionally biased region" description="Low complexity" evidence="1">
    <location>
        <begin position="212"/>
        <end position="226"/>
    </location>
</feature>
<feature type="compositionally biased region" description="Basic and acidic residues" evidence="1">
    <location>
        <begin position="76"/>
        <end position="92"/>
    </location>
</feature>
<protein>
    <submittedName>
        <fullName evidence="2">Uncharacterized protein</fullName>
    </submittedName>
</protein>
<accession>A0A7J6D4J3</accession>
<feature type="region of interest" description="Disordered" evidence="1">
    <location>
        <begin position="73"/>
        <end position="128"/>
    </location>
</feature>
<reference evidence="2 3" key="1">
    <citation type="submission" date="2020-04" db="EMBL/GenBank/DDBJ databases">
        <title>Chromosome-level genome assembly of a cyprinid fish Onychostoma macrolepis by integration of Nanopore Sequencing, Bionano and Hi-C technology.</title>
        <authorList>
            <person name="Wang D."/>
        </authorList>
    </citation>
    <scope>NUCLEOTIDE SEQUENCE [LARGE SCALE GENOMIC DNA]</scope>
    <source>
        <strain evidence="2">SWU-2019</strain>
        <tissue evidence="2">Muscle</tissue>
    </source>
</reference>
<dbReference type="EMBL" id="JAAMOB010000004">
    <property type="protein sequence ID" value="KAF4114112.1"/>
    <property type="molecule type" value="Genomic_DNA"/>
</dbReference>
<feature type="region of interest" description="Disordered" evidence="1">
    <location>
        <begin position="330"/>
        <end position="406"/>
    </location>
</feature>
<sequence>MRVVPEKFCVISRFAVVRVKGLPCDVERLPLVELLLPVSDVCAVQNHVKRIELQLFPSDDKLFSCPETPTVATRVSSERTEPSQETPSERFGRKIQRSYKPRSRRLLSPSPSRSPAVTAPRPSLHSTAAISQIPPISKWSVNSLRQALSNSGLHFSRRSSKAQLYDLLSNHNNSSSIPTNSSTSKKKNQSPFTPASPPVRRSERVQRANPEAAAKTRGGKTTAARTSSSAGLSARPTTAAARNSSTAPPTLTNSLLQASSLPRQDASISTFFPVLPSIDNPCATSSQTVSFFSSPTQRADPSARLPSLAIPPPLLSFNVNSSHPLLLPSGSQIPPNVPPGAVPNARLPPQRTLPPLFPANPPSPLASAPPCHLGQQSLLGLPAQHPSSSSDRSESPPIRTSGLEVPRSSVPGAQWALMSSHDPKPSLWKDGSPTFICSPWGSLFLRRGGFAGRPVALLFLPDRGHPAPSVTSGEAPCYI</sequence>
<evidence type="ECO:0000313" key="2">
    <source>
        <dbReference type="EMBL" id="KAF4114112.1"/>
    </source>
</evidence>
<evidence type="ECO:0000256" key="1">
    <source>
        <dbReference type="SAM" id="MobiDB-lite"/>
    </source>
</evidence>
<feature type="compositionally biased region" description="Pro residues" evidence="1">
    <location>
        <begin position="351"/>
        <end position="364"/>
    </location>
</feature>
<feature type="compositionally biased region" description="Polar residues" evidence="1">
    <location>
        <begin position="240"/>
        <end position="252"/>
    </location>
</feature>
<gene>
    <name evidence="2" type="ORF">G5714_004335</name>
</gene>
<feature type="compositionally biased region" description="Low complexity" evidence="1">
    <location>
        <begin position="171"/>
        <end position="183"/>
    </location>
</feature>